<dbReference type="PANTHER" id="PTHR10015:SF332">
    <property type="entry name" value="HEAT STRESS TRANSCRIPTION FACTOR C-1"/>
    <property type="match status" value="1"/>
</dbReference>
<name>A0ABR0XEV5_REHGL</name>
<protein>
    <submittedName>
        <fullName evidence="3">Uncharacterized protein</fullName>
    </submittedName>
</protein>
<dbReference type="PANTHER" id="PTHR10015">
    <property type="entry name" value="HEAT SHOCK TRANSCRIPTION FACTOR"/>
    <property type="match status" value="1"/>
</dbReference>
<evidence type="ECO:0000313" key="3">
    <source>
        <dbReference type="EMBL" id="KAK6157659.1"/>
    </source>
</evidence>
<keyword evidence="4" id="KW-1185">Reference proteome</keyword>
<feature type="region of interest" description="Disordered" evidence="2">
    <location>
        <begin position="149"/>
        <end position="191"/>
    </location>
</feature>
<feature type="compositionally biased region" description="Polar residues" evidence="2">
    <location>
        <begin position="176"/>
        <end position="191"/>
    </location>
</feature>
<feature type="compositionally biased region" description="Low complexity" evidence="2">
    <location>
        <begin position="149"/>
        <end position="167"/>
    </location>
</feature>
<sequence length="288" mass="32779">MEILSVALHPCLANFWSTKRGFRKVDPDRWEFANEWFLRGQTQLLNKIVRRKHVGKTYMSLIKHEDDEDEEILLMEIAKLKQEQKSLEQEMENMNRRLEATERRPQQMMTFLYKVVEDPQILQRIMLEKEKTRRLISNNSDKKRKIMISTTASSSSSSGMAMSSSSIKSEEGKDVNTISETTPVSSPEENLNIDNYRQFSPSLEILSPDEIFSHRQSLGMPMITFSSLSMLSPSGGSGGFAVAEQPVNGGGGGVYTNYFEELVVEENGRRHRTLSIFTAGWLILDSVA</sequence>
<feature type="coiled-coil region" evidence="1">
    <location>
        <begin position="70"/>
        <end position="104"/>
    </location>
</feature>
<dbReference type="Proteomes" id="UP001318860">
    <property type="component" value="Unassembled WGS sequence"/>
</dbReference>
<reference evidence="3 4" key="1">
    <citation type="journal article" date="2021" name="Comput. Struct. Biotechnol. J.">
        <title>De novo genome assembly of the potent medicinal plant Rehmannia glutinosa using nanopore technology.</title>
        <authorList>
            <person name="Ma L."/>
            <person name="Dong C."/>
            <person name="Song C."/>
            <person name="Wang X."/>
            <person name="Zheng X."/>
            <person name="Niu Y."/>
            <person name="Chen S."/>
            <person name="Feng W."/>
        </authorList>
    </citation>
    <scope>NUCLEOTIDE SEQUENCE [LARGE SCALE GENOMIC DNA]</scope>
    <source>
        <strain evidence="3">DH-2019</strain>
    </source>
</reference>
<evidence type="ECO:0000256" key="2">
    <source>
        <dbReference type="SAM" id="MobiDB-lite"/>
    </source>
</evidence>
<proteinExistence type="predicted"/>
<accession>A0ABR0XEV5</accession>
<comment type="caution">
    <text evidence="3">The sequence shown here is derived from an EMBL/GenBank/DDBJ whole genome shotgun (WGS) entry which is preliminary data.</text>
</comment>
<organism evidence="3 4">
    <name type="scientific">Rehmannia glutinosa</name>
    <name type="common">Chinese foxglove</name>
    <dbReference type="NCBI Taxonomy" id="99300"/>
    <lineage>
        <taxon>Eukaryota</taxon>
        <taxon>Viridiplantae</taxon>
        <taxon>Streptophyta</taxon>
        <taxon>Embryophyta</taxon>
        <taxon>Tracheophyta</taxon>
        <taxon>Spermatophyta</taxon>
        <taxon>Magnoliopsida</taxon>
        <taxon>eudicotyledons</taxon>
        <taxon>Gunneridae</taxon>
        <taxon>Pentapetalae</taxon>
        <taxon>asterids</taxon>
        <taxon>lamiids</taxon>
        <taxon>Lamiales</taxon>
        <taxon>Orobanchaceae</taxon>
        <taxon>Rehmannieae</taxon>
        <taxon>Rehmannia</taxon>
    </lineage>
</organism>
<evidence type="ECO:0000313" key="4">
    <source>
        <dbReference type="Proteomes" id="UP001318860"/>
    </source>
</evidence>
<evidence type="ECO:0000256" key="1">
    <source>
        <dbReference type="SAM" id="Coils"/>
    </source>
</evidence>
<keyword evidence="1" id="KW-0175">Coiled coil</keyword>
<gene>
    <name evidence="3" type="ORF">DH2020_011907</name>
</gene>
<dbReference type="EMBL" id="JABTTQ020000005">
    <property type="protein sequence ID" value="KAK6157659.1"/>
    <property type="molecule type" value="Genomic_DNA"/>
</dbReference>